<feature type="domain" description="Leucine-binding protein" evidence="2">
    <location>
        <begin position="31"/>
        <end position="350"/>
    </location>
</feature>
<dbReference type="Pfam" id="PF13458">
    <property type="entry name" value="Peripla_BP_6"/>
    <property type="match status" value="1"/>
</dbReference>
<dbReference type="CDD" id="cd19978">
    <property type="entry name" value="PBP1_ABC_ligand_binding-like"/>
    <property type="match status" value="1"/>
</dbReference>
<dbReference type="AlphaFoldDB" id="A0A1Y2HW21"/>
<sequence length="508" mass="55634">MICLSNLYLHVIFIHLIAYNIGCHASTIVFATSADLTTSSGPTVVAYHNGVRAAFAEYNAATGGGYRGVPLQFIALDDQYNATRAVENTRLLLRDYNVTALFASSGTDSVISSLPLARAAGVPIMFPATGAQAIRTPFDPYVINNMASYDDQVRVMIKYSVGTLMHSRISVVYVNDGFGRPPALAGIAFLKQIGFDPHSVASYERNTYDVTAALNSLFSKPKLPQTVVFVGLCIEAGLLIRGFQQRTQYATTFILISVCSLPSLANTLGPGADYSNILAIRTTPDPNVASPLSERFHDVMLRYGPAGAVRDHMALQGYLNGLVVAQILSRHDSRLPVTPSSFMSVVYNTNVFSTYDVASVHISMYLQLDRDVTKECGKFGWSRRPQPAGNPSATKALQQPSLHGPLHVSCLLVPSSRPLFGLTRAWHSTPALRHLMLQDTPSLWLESRRAYCSQIHSAAGYRAGVSSCSMLKHPRQRLHHGIRHSMQRRALGQSTKLRSWIDSWTSTQ</sequence>
<protein>
    <submittedName>
        <fullName evidence="3">Periplasmic binding protein-like I</fullName>
    </submittedName>
</protein>
<dbReference type="PANTHER" id="PTHR47235:SF1">
    <property type="entry name" value="BLR6548 PROTEIN"/>
    <property type="match status" value="1"/>
</dbReference>
<dbReference type="InterPro" id="IPR028082">
    <property type="entry name" value="Peripla_BP_I"/>
</dbReference>
<dbReference type="Proteomes" id="UP000193411">
    <property type="component" value="Unassembled WGS sequence"/>
</dbReference>
<dbReference type="SUPFAM" id="SSF53822">
    <property type="entry name" value="Periplasmic binding protein-like I"/>
    <property type="match status" value="1"/>
</dbReference>
<accession>A0A1Y2HW21</accession>
<dbReference type="OrthoDB" id="448697at2759"/>
<name>A0A1Y2HW21_9FUNG</name>
<keyword evidence="1" id="KW-0732">Signal</keyword>
<comment type="caution">
    <text evidence="3">The sequence shown here is derived from an EMBL/GenBank/DDBJ whole genome shotgun (WGS) entry which is preliminary data.</text>
</comment>
<evidence type="ECO:0000313" key="4">
    <source>
        <dbReference type="Proteomes" id="UP000193411"/>
    </source>
</evidence>
<reference evidence="3 4" key="1">
    <citation type="submission" date="2016-07" db="EMBL/GenBank/DDBJ databases">
        <title>Pervasive Adenine N6-methylation of Active Genes in Fungi.</title>
        <authorList>
            <consortium name="DOE Joint Genome Institute"/>
            <person name="Mondo S.J."/>
            <person name="Dannebaum R.O."/>
            <person name="Kuo R.C."/>
            <person name="Labutti K."/>
            <person name="Haridas S."/>
            <person name="Kuo A."/>
            <person name="Salamov A."/>
            <person name="Ahrendt S.R."/>
            <person name="Lipzen A."/>
            <person name="Sullivan W."/>
            <person name="Andreopoulos W.B."/>
            <person name="Clum A."/>
            <person name="Lindquist E."/>
            <person name="Daum C."/>
            <person name="Ramamoorthy G.K."/>
            <person name="Gryganskyi A."/>
            <person name="Culley D."/>
            <person name="Magnuson J.K."/>
            <person name="James T.Y."/>
            <person name="O'Malley M.A."/>
            <person name="Stajich J.E."/>
            <person name="Spatafora J.W."/>
            <person name="Visel A."/>
            <person name="Grigoriev I.V."/>
        </authorList>
    </citation>
    <scope>NUCLEOTIDE SEQUENCE [LARGE SCALE GENOMIC DNA]</scope>
    <source>
        <strain evidence="3 4">PL171</strain>
    </source>
</reference>
<keyword evidence="4" id="KW-1185">Reference proteome</keyword>
<evidence type="ECO:0000313" key="3">
    <source>
        <dbReference type="EMBL" id="ORZ37342.1"/>
    </source>
</evidence>
<gene>
    <name evidence="3" type="ORF">BCR44DRAFT_1043927</name>
</gene>
<dbReference type="InterPro" id="IPR028081">
    <property type="entry name" value="Leu-bd"/>
</dbReference>
<proteinExistence type="predicted"/>
<dbReference type="PANTHER" id="PTHR47235">
    <property type="entry name" value="BLR6548 PROTEIN"/>
    <property type="match status" value="1"/>
</dbReference>
<dbReference type="EMBL" id="MCFL01000013">
    <property type="protein sequence ID" value="ORZ37342.1"/>
    <property type="molecule type" value="Genomic_DNA"/>
</dbReference>
<dbReference type="Gene3D" id="3.40.50.2300">
    <property type="match status" value="2"/>
</dbReference>
<evidence type="ECO:0000256" key="1">
    <source>
        <dbReference type="ARBA" id="ARBA00022729"/>
    </source>
</evidence>
<organism evidence="3 4">
    <name type="scientific">Catenaria anguillulae PL171</name>
    <dbReference type="NCBI Taxonomy" id="765915"/>
    <lineage>
        <taxon>Eukaryota</taxon>
        <taxon>Fungi</taxon>
        <taxon>Fungi incertae sedis</taxon>
        <taxon>Blastocladiomycota</taxon>
        <taxon>Blastocladiomycetes</taxon>
        <taxon>Blastocladiales</taxon>
        <taxon>Catenariaceae</taxon>
        <taxon>Catenaria</taxon>
    </lineage>
</organism>
<evidence type="ECO:0000259" key="2">
    <source>
        <dbReference type="Pfam" id="PF13458"/>
    </source>
</evidence>